<dbReference type="EMBL" id="PJNB01000001">
    <property type="protein sequence ID" value="PKW14825.1"/>
    <property type="molecule type" value="Genomic_DNA"/>
</dbReference>
<dbReference type="Proteomes" id="UP000233786">
    <property type="component" value="Unassembled WGS sequence"/>
</dbReference>
<dbReference type="GO" id="GO:0009306">
    <property type="term" value="P:protein secretion"/>
    <property type="evidence" value="ECO:0007669"/>
    <property type="project" value="InterPro"/>
</dbReference>
<dbReference type="AlphaFoldDB" id="A0A2N3XVZ2"/>
<dbReference type="OrthoDB" id="3697448at2"/>
<gene>
    <name evidence="1" type="ORF">A8926_2475</name>
</gene>
<protein>
    <submittedName>
        <fullName evidence="1">Excreted virulence factor EspC (Type VII ESX diderm)</fullName>
    </submittedName>
</protein>
<evidence type="ECO:0000313" key="2">
    <source>
        <dbReference type="Proteomes" id="UP000233786"/>
    </source>
</evidence>
<dbReference type="InterPro" id="IPR022536">
    <property type="entry name" value="EspC"/>
</dbReference>
<reference evidence="1" key="1">
    <citation type="submission" date="2017-12" db="EMBL/GenBank/DDBJ databases">
        <title>Sequencing the genomes of 1000 Actinobacteria strains.</title>
        <authorList>
            <person name="Klenk H.-P."/>
        </authorList>
    </citation>
    <scope>NUCLEOTIDE SEQUENCE [LARGE SCALE GENOMIC DNA]</scope>
    <source>
        <strain evidence="1">DSM 44228</strain>
    </source>
</reference>
<name>A0A2N3XVZ2_SACSN</name>
<organism evidence="1 2">
    <name type="scientific">Saccharopolyspora spinosa</name>
    <dbReference type="NCBI Taxonomy" id="60894"/>
    <lineage>
        <taxon>Bacteria</taxon>
        <taxon>Bacillati</taxon>
        <taxon>Actinomycetota</taxon>
        <taxon>Actinomycetes</taxon>
        <taxon>Pseudonocardiales</taxon>
        <taxon>Pseudonocardiaceae</taxon>
        <taxon>Saccharopolyspora</taxon>
    </lineage>
</organism>
<evidence type="ECO:0000313" key="1">
    <source>
        <dbReference type="EMBL" id="PKW14825.1"/>
    </source>
</evidence>
<accession>A0A2N3XVZ2</accession>
<comment type="caution">
    <text evidence="1">The sequence shown here is derived from an EMBL/GenBank/DDBJ whole genome shotgun (WGS) entry which is preliminary data.</text>
</comment>
<dbReference type="RefSeq" id="WP_029535344.1">
    <property type="nucleotide sequence ID" value="NZ_CP061007.1"/>
</dbReference>
<sequence>MADEMKLVTENLRAHSSRVDGVVDQLNTALDASQQVTMDNEAYGILCQPFAMMLQPVERNGVESLQKAISAMEEIAENIRGAAEDYQAVDDDNSALINKVQ</sequence>
<proteinExistence type="predicted"/>
<keyword evidence="2" id="KW-1185">Reference proteome</keyword>
<dbReference type="STRING" id="994479.GCA_000194155_02968"/>
<dbReference type="Pfam" id="PF10824">
    <property type="entry name" value="T7SS_ESX_EspC"/>
    <property type="match status" value="1"/>
</dbReference>